<dbReference type="GeneID" id="79939247"/>
<name>A0ABN4AW09_9BURK</name>
<dbReference type="PROSITE" id="PS01129">
    <property type="entry name" value="PSI_RLU"/>
    <property type="match status" value="1"/>
</dbReference>
<dbReference type="RefSeq" id="WP_014840457.1">
    <property type="nucleotide sequence ID" value="NC_018108.1"/>
</dbReference>
<dbReference type="PANTHER" id="PTHR21600:SF44">
    <property type="entry name" value="RIBOSOMAL LARGE SUBUNIT PSEUDOURIDINE SYNTHASE D"/>
    <property type="match status" value="1"/>
</dbReference>
<keyword evidence="2 5" id="KW-0413">Isomerase</keyword>
<accession>A0ABN4AW09</accession>
<keyword evidence="4" id="KW-0694">RNA-binding</keyword>
<reference evidence="7 8" key="1">
    <citation type="journal article" date="2012" name="Vet. Microbiol.">
        <title>Comparative genomic analyses of the Taylorellae.</title>
        <authorList>
            <person name="Hauser H."/>
            <person name="Richter D.C."/>
            <person name="van Tonder A."/>
            <person name="Clark L."/>
            <person name="Preston A."/>
        </authorList>
    </citation>
    <scope>NUCLEOTIDE SEQUENCE [LARGE SCALE GENOMIC DNA]</scope>
    <source>
        <strain evidence="7 8">ATCC 35865</strain>
    </source>
</reference>
<evidence type="ECO:0000313" key="7">
    <source>
        <dbReference type="EMBL" id="AFN36107.1"/>
    </source>
</evidence>
<comment type="catalytic activity">
    <reaction evidence="5">
        <text>a uridine in RNA = a pseudouridine in RNA</text>
        <dbReference type="Rhea" id="RHEA:48348"/>
        <dbReference type="Rhea" id="RHEA-COMP:12068"/>
        <dbReference type="Rhea" id="RHEA-COMP:12069"/>
        <dbReference type="ChEBI" id="CHEBI:65314"/>
        <dbReference type="ChEBI" id="CHEBI:65315"/>
    </reaction>
</comment>
<evidence type="ECO:0000256" key="1">
    <source>
        <dbReference type="ARBA" id="ARBA00010876"/>
    </source>
</evidence>
<evidence type="ECO:0000256" key="2">
    <source>
        <dbReference type="ARBA" id="ARBA00023235"/>
    </source>
</evidence>
<comment type="catalytic activity">
    <reaction evidence="3">
        <text>uridine(1911/1915/1917) in 23S rRNA = pseudouridine(1911/1915/1917) in 23S rRNA</text>
        <dbReference type="Rhea" id="RHEA:42524"/>
        <dbReference type="Rhea" id="RHEA-COMP:10097"/>
        <dbReference type="Rhea" id="RHEA-COMP:10098"/>
        <dbReference type="ChEBI" id="CHEBI:65314"/>
        <dbReference type="ChEBI" id="CHEBI:65315"/>
        <dbReference type="EC" id="5.4.99.23"/>
    </reaction>
</comment>
<sequence length="323" mass="36425">MLDENLEKRIFTLDITTKADRLDKVLAQLLPEYSRSRIQNWIEEGHVRINSKSANESKVRTVVGPLDVIEVDIQPDEHTRAFQPEDINFDVIDESTDWIVIGKPAGLVTHPGSGNWSGTLLNGLLYRFPELKHVPRAGIVHRLDKDTSGVLVVARNEMSQFNFIKQLQARTMGRKYIAIVSGTTSDQGVIADEIGRDPRNPIKMASSKIVKPISPKEAITHYETIRHGYIEDKNISLINCRLETGRTHQIRVHMASINHPLVGDELYGGIKLKTFKNLRQMLHAYELQFNDPVSGERLCFRCDVAEDMKMVAGAGFEPTTFGL</sequence>
<gene>
    <name evidence="7" type="ORF">KUI_1041</name>
</gene>
<dbReference type="InterPro" id="IPR002942">
    <property type="entry name" value="S4_RNA-bd"/>
</dbReference>
<evidence type="ECO:0000256" key="3">
    <source>
        <dbReference type="ARBA" id="ARBA00036882"/>
    </source>
</evidence>
<dbReference type="NCBIfam" id="TIGR00005">
    <property type="entry name" value="rluA_subfam"/>
    <property type="match status" value="1"/>
</dbReference>
<keyword evidence="8" id="KW-1185">Reference proteome</keyword>
<evidence type="ECO:0000313" key="8">
    <source>
        <dbReference type="Proteomes" id="UP000003121"/>
    </source>
</evidence>
<evidence type="ECO:0000259" key="6">
    <source>
        <dbReference type="SMART" id="SM00363"/>
    </source>
</evidence>
<dbReference type="Gene3D" id="3.10.290.10">
    <property type="entry name" value="RNA-binding S4 domain"/>
    <property type="match status" value="1"/>
</dbReference>
<dbReference type="CDD" id="cd02869">
    <property type="entry name" value="PseudoU_synth_RluA_like"/>
    <property type="match status" value="1"/>
</dbReference>
<feature type="domain" description="RNA-binding S4" evidence="6">
    <location>
        <begin position="20"/>
        <end position="86"/>
    </location>
</feature>
<dbReference type="SMART" id="SM00363">
    <property type="entry name" value="S4"/>
    <property type="match status" value="1"/>
</dbReference>
<dbReference type="InterPro" id="IPR006145">
    <property type="entry name" value="PsdUridine_synth_RsuA/RluA"/>
</dbReference>
<dbReference type="PROSITE" id="PS50889">
    <property type="entry name" value="S4"/>
    <property type="match status" value="1"/>
</dbReference>
<dbReference type="Gene3D" id="3.30.2350.10">
    <property type="entry name" value="Pseudouridine synthase"/>
    <property type="match status" value="1"/>
</dbReference>
<dbReference type="PANTHER" id="PTHR21600">
    <property type="entry name" value="MITOCHONDRIAL RNA PSEUDOURIDINE SYNTHASE"/>
    <property type="match status" value="1"/>
</dbReference>
<evidence type="ECO:0000256" key="5">
    <source>
        <dbReference type="RuleBase" id="RU362028"/>
    </source>
</evidence>
<dbReference type="EC" id="5.4.99.-" evidence="5"/>
<dbReference type="InterPro" id="IPR020103">
    <property type="entry name" value="PsdUridine_synth_cat_dom_sf"/>
</dbReference>
<dbReference type="Pfam" id="PF00849">
    <property type="entry name" value="PseudoU_synth_2"/>
    <property type="match status" value="1"/>
</dbReference>
<dbReference type="EMBL" id="CP003264">
    <property type="protein sequence ID" value="AFN36107.1"/>
    <property type="molecule type" value="Genomic_DNA"/>
</dbReference>
<dbReference type="SUPFAM" id="SSF55174">
    <property type="entry name" value="Alpha-L RNA-binding motif"/>
    <property type="match status" value="1"/>
</dbReference>
<organism evidence="7 8">
    <name type="scientific">Taylorella equigenitalis ATCC 35865</name>
    <dbReference type="NCBI Taxonomy" id="743973"/>
    <lineage>
        <taxon>Bacteria</taxon>
        <taxon>Pseudomonadati</taxon>
        <taxon>Pseudomonadota</taxon>
        <taxon>Betaproteobacteria</taxon>
        <taxon>Burkholderiales</taxon>
        <taxon>Alcaligenaceae</taxon>
        <taxon>Taylorella</taxon>
    </lineage>
</organism>
<proteinExistence type="inferred from homology"/>
<dbReference type="CDD" id="cd00165">
    <property type="entry name" value="S4"/>
    <property type="match status" value="1"/>
</dbReference>
<dbReference type="InterPro" id="IPR006225">
    <property type="entry name" value="PsdUridine_synth_RluC/D"/>
</dbReference>
<dbReference type="SUPFAM" id="SSF55120">
    <property type="entry name" value="Pseudouridine synthase"/>
    <property type="match status" value="1"/>
</dbReference>
<comment type="function">
    <text evidence="5">Responsible for synthesis of pseudouridine from uracil.</text>
</comment>
<evidence type="ECO:0000256" key="4">
    <source>
        <dbReference type="PROSITE-ProRule" id="PRU00182"/>
    </source>
</evidence>
<dbReference type="Proteomes" id="UP000003121">
    <property type="component" value="Chromosome"/>
</dbReference>
<dbReference type="InterPro" id="IPR036986">
    <property type="entry name" value="S4_RNA-bd_sf"/>
</dbReference>
<dbReference type="InterPro" id="IPR050188">
    <property type="entry name" value="RluA_PseudoU_synthase"/>
</dbReference>
<protein>
    <recommendedName>
        <fullName evidence="5">Pseudouridine synthase</fullName>
        <ecNumber evidence="5">5.4.99.-</ecNumber>
    </recommendedName>
</protein>
<dbReference type="InterPro" id="IPR006224">
    <property type="entry name" value="PsdUridine_synth_RluA-like_CS"/>
</dbReference>
<dbReference type="Pfam" id="PF01479">
    <property type="entry name" value="S4"/>
    <property type="match status" value="1"/>
</dbReference>
<comment type="similarity">
    <text evidence="1 5">Belongs to the pseudouridine synthase RluA family.</text>
</comment>